<dbReference type="PANTHER" id="PTHR35791">
    <property type="entry name" value="UPF0754 MEMBRANE PROTEIN YHEB"/>
    <property type="match status" value="1"/>
</dbReference>
<dbReference type="EMBL" id="CP059399">
    <property type="protein sequence ID" value="QLY34843.1"/>
    <property type="molecule type" value="Genomic_DNA"/>
</dbReference>
<feature type="transmembrane region" description="Helical" evidence="1">
    <location>
        <begin position="183"/>
        <end position="204"/>
    </location>
</feature>
<keyword evidence="1" id="KW-1133">Transmembrane helix</keyword>
<reference evidence="2 3" key="1">
    <citation type="submission" date="2020-07" db="EMBL/GenBank/DDBJ databases">
        <authorList>
            <person name="Zhuang K."/>
            <person name="Ran Y."/>
        </authorList>
    </citation>
    <scope>NUCLEOTIDE SEQUENCE [LARGE SCALE GENOMIC DNA]</scope>
    <source>
        <strain evidence="2 3">WCH-YHL-001</strain>
    </source>
</reference>
<evidence type="ECO:0000313" key="2">
    <source>
        <dbReference type="EMBL" id="QLY34843.1"/>
    </source>
</evidence>
<accession>A0A7D6ZTC8</accession>
<evidence type="ECO:0000313" key="3">
    <source>
        <dbReference type="Proteomes" id="UP000515512"/>
    </source>
</evidence>
<dbReference type="KEGG" id="nhu:H0264_32915"/>
<dbReference type="AlphaFoldDB" id="A0A7D6ZTC8"/>
<gene>
    <name evidence="2" type="ORF">H0264_32915</name>
</gene>
<feature type="transmembrane region" description="Helical" evidence="1">
    <location>
        <begin position="381"/>
        <end position="401"/>
    </location>
</feature>
<organism evidence="2 3">
    <name type="scientific">Nocardia huaxiensis</name>
    <dbReference type="NCBI Taxonomy" id="2755382"/>
    <lineage>
        <taxon>Bacteria</taxon>
        <taxon>Bacillati</taxon>
        <taxon>Actinomycetota</taxon>
        <taxon>Actinomycetes</taxon>
        <taxon>Mycobacteriales</taxon>
        <taxon>Nocardiaceae</taxon>
        <taxon>Nocardia</taxon>
    </lineage>
</organism>
<name>A0A7D6ZTC8_9NOCA</name>
<dbReference type="PANTHER" id="PTHR35791:SF1">
    <property type="entry name" value="UPF0754 MEMBRANE PROTEIN YHEB"/>
    <property type="match status" value="1"/>
</dbReference>
<keyword evidence="3" id="KW-1185">Reference proteome</keyword>
<protein>
    <submittedName>
        <fullName evidence="2">DUF445 domain-containing protein</fullName>
    </submittedName>
</protein>
<feature type="transmembrane region" description="Helical" evidence="1">
    <location>
        <begin position="12"/>
        <end position="30"/>
    </location>
</feature>
<keyword evidence="1" id="KW-0812">Transmembrane</keyword>
<sequence length="402" mass="45302">MADFTENWLLYLSIPAVAALIGWTTKLVAVEMLMRPLNFIGIPPYLGWQGVVPRASARMATIAVDLMFTKLIDPQEIIDRLDVNELTTRLRQPLDAAVDHMVREMMMRHQPRLWVNMPPVAQRALIERVQDGMPQLIEEIVLDLRTNIDQVMDLRGMAIDTLVNDKALLVEMVRRVGRNELRFIVRSGLIFGTVLGLVQMLVWAFTHNPLLMPAFGGFTGLVTDWLALQMIFRPVRSVGIGPLRWQGMFHRRRENVCADYAELIAHEIFTPAKILEAVLEGERADRLASMLGTRMRMFVDDQTGPAKPLVMLVAGEAVSALETEAVTYVLDYVRTAAALFDEAAIESLDMKNLVIEKTRLLTDDEYEGLLRPAFKQDEWKLVAIGAVLGFLVGELQVQLILG</sequence>
<dbReference type="Proteomes" id="UP000515512">
    <property type="component" value="Chromosome"/>
</dbReference>
<feature type="transmembrane region" description="Helical" evidence="1">
    <location>
        <begin position="210"/>
        <end position="228"/>
    </location>
</feature>
<proteinExistence type="predicted"/>
<keyword evidence="1" id="KW-0472">Membrane</keyword>
<evidence type="ECO:0000256" key="1">
    <source>
        <dbReference type="SAM" id="Phobius"/>
    </source>
</evidence>